<dbReference type="Gramene" id="Kaladp0040s0024.1.v1.1">
    <property type="protein sequence ID" value="Kaladp0040s0024.1.v1.1.CDS.1"/>
    <property type="gene ID" value="Kaladp0040s0024.v1.1"/>
</dbReference>
<dbReference type="Pfam" id="PF14009">
    <property type="entry name" value="PADRE"/>
    <property type="match status" value="1"/>
</dbReference>
<evidence type="ECO:0000313" key="3">
    <source>
        <dbReference type="Proteomes" id="UP000594263"/>
    </source>
</evidence>
<dbReference type="AlphaFoldDB" id="A0A7N0TLY3"/>
<evidence type="ECO:0000313" key="2">
    <source>
        <dbReference type="EnsemblPlants" id="Kaladp0040s0024.1.v1.1.CDS.1"/>
    </source>
</evidence>
<evidence type="ECO:0000256" key="1">
    <source>
        <dbReference type="SAM" id="MobiDB-lite"/>
    </source>
</evidence>
<accession>A0A7N0TLY3</accession>
<dbReference type="OMA" id="NTEERYG"/>
<feature type="region of interest" description="Disordered" evidence="1">
    <location>
        <begin position="1"/>
        <end position="20"/>
    </location>
</feature>
<reference evidence="2" key="1">
    <citation type="submission" date="2021-01" db="UniProtKB">
        <authorList>
            <consortium name="EnsemblPlants"/>
        </authorList>
    </citation>
    <scope>IDENTIFICATION</scope>
</reference>
<sequence>MGNSSSSCLAQSQQPPPTGKVVILSNGAVHEFHQPLTVAELMLEHPQHVVVEFKPSAKQQAPRSKKPSPLPADTWLDTKNVYLVVPVRNKGRPMAAVTLSSEQVQRLVTRSGNSSMMTKLKHCMSLSKVVVPYVVATGKMCRALKKDCVEECLLNAKRRPKAKDDECLIDDTSSDYFRCRMSAGRGWRPSLDTILEMNVEKRVSHWLHY</sequence>
<organism evidence="2 3">
    <name type="scientific">Kalanchoe fedtschenkoi</name>
    <name type="common">Lavender scallops</name>
    <name type="synonym">South American air plant</name>
    <dbReference type="NCBI Taxonomy" id="63787"/>
    <lineage>
        <taxon>Eukaryota</taxon>
        <taxon>Viridiplantae</taxon>
        <taxon>Streptophyta</taxon>
        <taxon>Embryophyta</taxon>
        <taxon>Tracheophyta</taxon>
        <taxon>Spermatophyta</taxon>
        <taxon>Magnoliopsida</taxon>
        <taxon>eudicotyledons</taxon>
        <taxon>Gunneridae</taxon>
        <taxon>Pentapetalae</taxon>
        <taxon>Saxifragales</taxon>
        <taxon>Crassulaceae</taxon>
        <taxon>Kalanchoe</taxon>
    </lineage>
</organism>
<dbReference type="EnsemblPlants" id="Kaladp0040s0024.1.v1.1">
    <property type="protein sequence ID" value="Kaladp0040s0024.1.v1.1.CDS.1"/>
    <property type="gene ID" value="Kaladp0040s0024.v1.1"/>
</dbReference>
<protein>
    <submittedName>
        <fullName evidence="2">Uncharacterized protein</fullName>
    </submittedName>
</protein>
<keyword evidence="3" id="KW-1185">Reference proteome</keyword>
<proteinExistence type="predicted"/>
<dbReference type="InterPro" id="IPR025322">
    <property type="entry name" value="PADRE_dom"/>
</dbReference>
<dbReference type="PANTHER" id="PTHR33052">
    <property type="entry name" value="DUF4228 DOMAIN PROTEIN-RELATED"/>
    <property type="match status" value="1"/>
</dbReference>
<feature type="compositionally biased region" description="Polar residues" evidence="1">
    <location>
        <begin position="1"/>
        <end position="13"/>
    </location>
</feature>
<name>A0A7N0TLY3_KALFE</name>
<dbReference type="Proteomes" id="UP000594263">
    <property type="component" value="Unplaced"/>
</dbReference>